<feature type="transmembrane region" description="Helical" evidence="1">
    <location>
        <begin position="83"/>
        <end position="103"/>
    </location>
</feature>
<name>A0A917UUH0_9DEIO</name>
<sequence>MNITVFDALLVSLWAAVTALGARRGLGGAVWGVLGVAACFLVNLLAPNGLVGLVAALLLGVGAVLAARRLIREPLTETWHLLAGGLGGFALGAVLVGTLALNFPIQTVGDVRRYPSDTLPGPVYYPLYNSYIRQSLNTLWGPNGNTALRVLLIPDQQHLPAPAARRR</sequence>
<keyword evidence="3" id="KW-1185">Reference proteome</keyword>
<dbReference type="Proteomes" id="UP000635726">
    <property type="component" value="Unassembled WGS sequence"/>
</dbReference>
<evidence type="ECO:0000313" key="3">
    <source>
        <dbReference type="Proteomes" id="UP000635726"/>
    </source>
</evidence>
<organism evidence="2 3">
    <name type="scientific">Deinococcus aquiradiocola</name>
    <dbReference type="NCBI Taxonomy" id="393059"/>
    <lineage>
        <taxon>Bacteria</taxon>
        <taxon>Thermotogati</taxon>
        <taxon>Deinococcota</taxon>
        <taxon>Deinococci</taxon>
        <taxon>Deinococcales</taxon>
        <taxon>Deinococcaceae</taxon>
        <taxon>Deinococcus</taxon>
    </lineage>
</organism>
<reference evidence="2" key="2">
    <citation type="submission" date="2020-09" db="EMBL/GenBank/DDBJ databases">
        <authorList>
            <person name="Sun Q."/>
            <person name="Ohkuma M."/>
        </authorList>
    </citation>
    <scope>NUCLEOTIDE SEQUENCE</scope>
    <source>
        <strain evidence="2">JCM 14371</strain>
    </source>
</reference>
<feature type="transmembrane region" description="Helical" evidence="1">
    <location>
        <begin position="29"/>
        <end position="46"/>
    </location>
</feature>
<evidence type="ECO:0000256" key="1">
    <source>
        <dbReference type="SAM" id="Phobius"/>
    </source>
</evidence>
<reference evidence="2" key="1">
    <citation type="journal article" date="2014" name="Int. J. Syst. Evol. Microbiol.">
        <title>Complete genome sequence of Corynebacterium casei LMG S-19264T (=DSM 44701T), isolated from a smear-ripened cheese.</title>
        <authorList>
            <consortium name="US DOE Joint Genome Institute (JGI-PGF)"/>
            <person name="Walter F."/>
            <person name="Albersmeier A."/>
            <person name="Kalinowski J."/>
            <person name="Ruckert C."/>
        </authorList>
    </citation>
    <scope>NUCLEOTIDE SEQUENCE</scope>
    <source>
        <strain evidence="2">JCM 14371</strain>
    </source>
</reference>
<feature type="transmembrane region" description="Helical" evidence="1">
    <location>
        <begin position="53"/>
        <end position="71"/>
    </location>
</feature>
<keyword evidence="1" id="KW-0812">Transmembrane</keyword>
<evidence type="ECO:0000313" key="2">
    <source>
        <dbReference type="EMBL" id="GGJ85988.1"/>
    </source>
</evidence>
<accession>A0A917UUH0</accession>
<dbReference type="AlphaFoldDB" id="A0A917UUH0"/>
<gene>
    <name evidence="2" type="ORF">GCM10008939_32280</name>
</gene>
<dbReference type="EMBL" id="BMOE01000015">
    <property type="protein sequence ID" value="GGJ85988.1"/>
    <property type="molecule type" value="Genomic_DNA"/>
</dbReference>
<dbReference type="RefSeq" id="WP_188964341.1">
    <property type="nucleotide sequence ID" value="NZ_BMOE01000015.1"/>
</dbReference>
<keyword evidence="1" id="KW-1133">Transmembrane helix</keyword>
<proteinExistence type="predicted"/>
<comment type="caution">
    <text evidence="2">The sequence shown here is derived from an EMBL/GenBank/DDBJ whole genome shotgun (WGS) entry which is preliminary data.</text>
</comment>
<keyword evidence="1" id="KW-0472">Membrane</keyword>
<protein>
    <submittedName>
        <fullName evidence="2">Uncharacterized protein</fullName>
    </submittedName>
</protein>